<proteinExistence type="predicted"/>
<keyword evidence="2" id="KW-1185">Reference proteome</keyword>
<organism evidence="1 2">
    <name type="scientific">Entotheonella factor</name>
    <dbReference type="NCBI Taxonomy" id="1429438"/>
    <lineage>
        <taxon>Bacteria</taxon>
        <taxon>Pseudomonadati</taxon>
        <taxon>Nitrospinota/Tectimicrobiota group</taxon>
        <taxon>Candidatus Tectimicrobiota</taxon>
        <taxon>Candidatus Entotheonellia</taxon>
        <taxon>Candidatus Entotheonellales</taxon>
        <taxon>Candidatus Entotheonellaceae</taxon>
        <taxon>Candidatus Entotheonella</taxon>
    </lineage>
</organism>
<accession>W4LXS9</accession>
<dbReference type="Proteomes" id="UP000019141">
    <property type="component" value="Unassembled WGS sequence"/>
</dbReference>
<dbReference type="InterPro" id="IPR036291">
    <property type="entry name" value="NAD(P)-bd_dom_sf"/>
</dbReference>
<dbReference type="InterPro" id="IPR023401">
    <property type="entry name" value="ODC_N"/>
</dbReference>
<dbReference type="PIRSF" id="PIRSF001439">
    <property type="entry name" value="CryM"/>
    <property type="match status" value="1"/>
</dbReference>
<dbReference type="Gene3D" id="3.40.50.720">
    <property type="entry name" value="NAD(P)-binding Rossmann-like Domain"/>
    <property type="match status" value="1"/>
</dbReference>
<reference evidence="1 2" key="1">
    <citation type="journal article" date="2014" name="Nature">
        <title>An environmental bacterial taxon with a large and distinct metabolic repertoire.</title>
        <authorList>
            <person name="Wilson M.C."/>
            <person name="Mori T."/>
            <person name="Ruckert C."/>
            <person name="Uria A.R."/>
            <person name="Helf M.J."/>
            <person name="Takada K."/>
            <person name="Gernert C."/>
            <person name="Steffens U.A."/>
            <person name="Heycke N."/>
            <person name="Schmitt S."/>
            <person name="Rinke C."/>
            <person name="Helfrich E.J."/>
            <person name="Brachmann A.O."/>
            <person name="Gurgui C."/>
            <person name="Wakimoto T."/>
            <person name="Kracht M."/>
            <person name="Crusemann M."/>
            <person name="Hentschel U."/>
            <person name="Abe I."/>
            <person name="Matsunaga S."/>
            <person name="Kalinowski J."/>
            <person name="Takeyama H."/>
            <person name="Piel J."/>
        </authorList>
    </citation>
    <scope>NUCLEOTIDE SEQUENCE [LARGE SCALE GENOMIC DNA]</scope>
    <source>
        <strain evidence="2">TSY1</strain>
    </source>
</reference>
<dbReference type="EMBL" id="AZHW01000100">
    <property type="protein sequence ID" value="ETX02884.1"/>
    <property type="molecule type" value="Genomic_DNA"/>
</dbReference>
<gene>
    <name evidence="1" type="ORF">ETSY1_01975</name>
</gene>
<dbReference type="AlphaFoldDB" id="W4LXS9"/>
<dbReference type="GO" id="GO:0019290">
    <property type="term" value="P:siderophore biosynthetic process"/>
    <property type="evidence" value="ECO:0007669"/>
    <property type="project" value="InterPro"/>
</dbReference>
<evidence type="ECO:0000313" key="2">
    <source>
        <dbReference type="Proteomes" id="UP000019141"/>
    </source>
</evidence>
<dbReference type="InterPro" id="IPR023866">
    <property type="entry name" value="SbnB"/>
</dbReference>
<dbReference type="PANTHER" id="PTHR13812:SF19">
    <property type="entry name" value="KETIMINE REDUCTASE MU-CRYSTALLIN"/>
    <property type="match status" value="1"/>
</dbReference>
<evidence type="ECO:0000313" key="1">
    <source>
        <dbReference type="EMBL" id="ETX02884.1"/>
    </source>
</evidence>
<dbReference type="InterPro" id="IPR003462">
    <property type="entry name" value="ODC_Mu_crystall"/>
</dbReference>
<comment type="caution">
    <text evidence="1">The sequence shown here is derived from an EMBL/GenBank/DDBJ whole genome shotgun (WGS) entry which is preliminary data.</text>
</comment>
<dbReference type="Pfam" id="PF02423">
    <property type="entry name" value="OCD_Mu_crystall"/>
    <property type="match status" value="1"/>
</dbReference>
<dbReference type="GO" id="GO:0005737">
    <property type="term" value="C:cytoplasm"/>
    <property type="evidence" value="ECO:0007669"/>
    <property type="project" value="TreeGrafter"/>
</dbReference>
<dbReference type="Gene3D" id="3.30.1780.10">
    <property type="entry name" value="ornithine cyclodeaminase, domain 1"/>
    <property type="match status" value="1"/>
</dbReference>
<dbReference type="PANTHER" id="PTHR13812">
    <property type="entry name" value="KETIMINE REDUCTASE MU-CRYSTALLIN"/>
    <property type="match status" value="1"/>
</dbReference>
<dbReference type="HOGENOM" id="CLU_042088_3_0_7"/>
<name>W4LXS9_ENTF1</name>
<dbReference type="NCBIfam" id="TIGR03944">
    <property type="entry name" value="dehyd_SbnB_fam"/>
    <property type="match status" value="1"/>
</dbReference>
<dbReference type="GO" id="GO:0016639">
    <property type="term" value="F:oxidoreductase activity, acting on the CH-NH2 group of donors, NAD or NADP as acceptor"/>
    <property type="evidence" value="ECO:0007669"/>
    <property type="project" value="InterPro"/>
</dbReference>
<dbReference type="SUPFAM" id="SSF51735">
    <property type="entry name" value="NAD(P)-binding Rossmann-fold domains"/>
    <property type="match status" value="1"/>
</dbReference>
<sequence length="341" mass="37283">MASDGVMLLQGEEVNELLMGQEAAILDAVKRAYQIHACHQTDMPPDGFLRFPGKERERIIAKVAYLGGDFDVAGIKWVSSFPGNLELGLERASAALILNSTETGRPMAMMESSIISARRTGAGAALAARHLCPQERVTSLALVGCGLINFETLRFLLSVYPMIETVHLYDLSAERAQQFCRKARQLAPEVHCEVQATFEAALKTSPIVAMATTAVTPHIDSLTGHQDHAVVLHTSLRDFSPQLIRQGDNVVDDIDKVCSNQTSVHLAAEQAGNHDFIRTTIGDILNGDAPELDETKPFVIYSPFGLGILDIAVAHVTYQLAKEQQVGMSFESFLPKSWLER</sequence>
<protein>
    <submittedName>
        <fullName evidence="1">Ornithine cyclodeaminase</fullName>
    </submittedName>
</protein>